<evidence type="ECO:0000313" key="2">
    <source>
        <dbReference type="EMBL" id="JAD36008.1"/>
    </source>
</evidence>
<accession>A0A0A8ZE96</accession>
<sequence>MFWRCTSHPRLLWNITLLWFLLIRSRKESDCFPDLIDTLQTQT</sequence>
<organism evidence="2">
    <name type="scientific">Arundo donax</name>
    <name type="common">Giant reed</name>
    <name type="synonym">Donax arundinaceus</name>
    <dbReference type="NCBI Taxonomy" id="35708"/>
    <lineage>
        <taxon>Eukaryota</taxon>
        <taxon>Viridiplantae</taxon>
        <taxon>Streptophyta</taxon>
        <taxon>Embryophyta</taxon>
        <taxon>Tracheophyta</taxon>
        <taxon>Spermatophyta</taxon>
        <taxon>Magnoliopsida</taxon>
        <taxon>Liliopsida</taxon>
        <taxon>Poales</taxon>
        <taxon>Poaceae</taxon>
        <taxon>PACMAD clade</taxon>
        <taxon>Arundinoideae</taxon>
        <taxon>Arundineae</taxon>
        <taxon>Arundo</taxon>
    </lineage>
</organism>
<keyword evidence="1" id="KW-0732">Signal</keyword>
<evidence type="ECO:0000256" key="1">
    <source>
        <dbReference type="SAM" id="SignalP"/>
    </source>
</evidence>
<name>A0A0A8ZE96_ARUDO</name>
<feature type="chain" id="PRO_5002042359" evidence="1">
    <location>
        <begin position="30"/>
        <end position="43"/>
    </location>
</feature>
<dbReference type="AlphaFoldDB" id="A0A0A8ZE96"/>
<protein>
    <submittedName>
        <fullName evidence="2">Uncharacterized protein</fullName>
    </submittedName>
</protein>
<dbReference type="EMBL" id="GBRH01261887">
    <property type="protein sequence ID" value="JAD36008.1"/>
    <property type="molecule type" value="Transcribed_RNA"/>
</dbReference>
<feature type="signal peptide" evidence="1">
    <location>
        <begin position="1"/>
        <end position="29"/>
    </location>
</feature>
<reference evidence="2" key="2">
    <citation type="journal article" date="2015" name="Data Brief">
        <title>Shoot transcriptome of the giant reed, Arundo donax.</title>
        <authorList>
            <person name="Barrero R.A."/>
            <person name="Guerrero F.D."/>
            <person name="Moolhuijzen P."/>
            <person name="Goolsby J.A."/>
            <person name="Tidwell J."/>
            <person name="Bellgard S.E."/>
            <person name="Bellgard M.I."/>
        </authorList>
    </citation>
    <scope>NUCLEOTIDE SEQUENCE</scope>
    <source>
        <tissue evidence="2">Shoot tissue taken approximately 20 cm above the soil surface</tissue>
    </source>
</reference>
<reference evidence="2" key="1">
    <citation type="submission" date="2014-09" db="EMBL/GenBank/DDBJ databases">
        <authorList>
            <person name="Magalhaes I.L.F."/>
            <person name="Oliveira U."/>
            <person name="Santos F.R."/>
            <person name="Vidigal T.H.D.A."/>
            <person name="Brescovit A.D."/>
            <person name="Santos A.J."/>
        </authorList>
    </citation>
    <scope>NUCLEOTIDE SEQUENCE</scope>
    <source>
        <tissue evidence="2">Shoot tissue taken approximately 20 cm above the soil surface</tissue>
    </source>
</reference>
<proteinExistence type="predicted"/>